<name>A0ABY8QDQ0_9RHOB</name>
<dbReference type="InterPro" id="IPR007450">
    <property type="entry name" value="BamE_dom"/>
</dbReference>
<accession>A0ABY8QDQ0</accession>
<keyword evidence="2" id="KW-0472">Membrane</keyword>
<dbReference type="InterPro" id="IPR037873">
    <property type="entry name" value="BamE-like"/>
</dbReference>
<dbReference type="PROSITE" id="PS51257">
    <property type="entry name" value="PROKAR_LIPOPROTEIN"/>
    <property type="match status" value="1"/>
</dbReference>
<feature type="domain" description="Outer membrane protein assembly factor BamE" evidence="3">
    <location>
        <begin position="33"/>
        <end position="107"/>
    </location>
</feature>
<keyword evidence="5" id="KW-1185">Reference proteome</keyword>
<evidence type="ECO:0000256" key="1">
    <source>
        <dbReference type="ARBA" id="ARBA00022729"/>
    </source>
</evidence>
<protein>
    <submittedName>
        <fullName evidence="4">Outer membrane protein assembly factor BamE</fullName>
    </submittedName>
</protein>
<dbReference type="Gene3D" id="3.30.1450.10">
    <property type="match status" value="1"/>
</dbReference>
<dbReference type="Proteomes" id="UP001241605">
    <property type="component" value="Chromosome"/>
</dbReference>
<evidence type="ECO:0000313" key="4">
    <source>
        <dbReference type="EMBL" id="WGW02759.1"/>
    </source>
</evidence>
<evidence type="ECO:0000259" key="3">
    <source>
        <dbReference type="Pfam" id="PF04355"/>
    </source>
</evidence>
<gene>
    <name evidence="4" type="primary">bamE</name>
    <name evidence="4" type="ORF">QF118_12520</name>
</gene>
<dbReference type="EMBL" id="CP124616">
    <property type="protein sequence ID" value="WGW02759.1"/>
    <property type="molecule type" value="Genomic_DNA"/>
</dbReference>
<reference evidence="4 5" key="1">
    <citation type="submission" date="2023-05" db="EMBL/GenBank/DDBJ databases">
        <title>YMD87, complete Genome.</title>
        <authorList>
            <person name="Zhang J."/>
            <person name="Xu X."/>
        </authorList>
    </citation>
    <scope>NUCLEOTIDE SEQUENCE [LARGE SCALE GENOMIC DNA]</scope>
    <source>
        <strain evidence="4 5">YMD87</strain>
    </source>
</reference>
<keyword evidence="1" id="KW-0732">Signal</keyword>
<organism evidence="4 5">
    <name type="scientific">Tropicibacter oceani</name>
    <dbReference type="NCBI Taxonomy" id="3058420"/>
    <lineage>
        <taxon>Bacteria</taxon>
        <taxon>Pseudomonadati</taxon>
        <taxon>Pseudomonadota</taxon>
        <taxon>Alphaproteobacteria</taxon>
        <taxon>Rhodobacterales</taxon>
        <taxon>Roseobacteraceae</taxon>
        <taxon>Tropicibacter</taxon>
    </lineage>
</organism>
<evidence type="ECO:0000256" key="2">
    <source>
        <dbReference type="ARBA" id="ARBA00023136"/>
    </source>
</evidence>
<sequence length="152" mass="16435">MRNGIGAKARTGVAVLVLVGLGACTTQYRNHGFVPPEDELQQIVPGVDTRASVEELIGVPTTSGVRNEGGYYYISSQVKHFAWQRPEVVDRTVVEISFTDAGVVENITTYGLEDGRVVPLTRRITRTRDGDISFVRKLFGNIGALNLSGLGG</sequence>
<dbReference type="RefSeq" id="WP_282299391.1">
    <property type="nucleotide sequence ID" value="NZ_CP124616.1"/>
</dbReference>
<dbReference type="Pfam" id="PF04355">
    <property type="entry name" value="BamE"/>
    <property type="match status" value="1"/>
</dbReference>
<proteinExistence type="predicted"/>
<evidence type="ECO:0000313" key="5">
    <source>
        <dbReference type="Proteomes" id="UP001241605"/>
    </source>
</evidence>